<dbReference type="AlphaFoldDB" id="A0AAD7WGG9"/>
<gene>
    <name evidence="2" type="ORF">AAFF_G00020880</name>
</gene>
<evidence type="ECO:0000313" key="2">
    <source>
        <dbReference type="EMBL" id="KAJ8396221.1"/>
    </source>
</evidence>
<protein>
    <submittedName>
        <fullName evidence="2">Uncharacterized protein</fullName>
    </submittedName>
</protein>
<evidence type="ECO:0000256" key="1">
    <source>
        <dbReference type="SAM" id="MobiDB-lite"/>
    </source>
</evidence>
<dbReference type="EMBL" id="JAINUG010000108">
    <property type="protein sequence ID" value="KAJ8396221.1"/>
    <property type="molecule type" value="Genomic_DNA"/>
</dbReference>
<comment type="caution">
    <text evidence="2">The sequence shown here is derived from an EMBL/GenBank/DDBJ whole genome shotgun (WGS) entry which is preliminary data.</text>
</comment>
<keyword evidence="3" id="KW-1185">Reference proteome</keyword>
<feature type="region of interest" description="Disordered" evidence="1">
    <location>
        <begin position="129"/>
        <end position="153"/>
    </location>
</feature>
<sequence>MISASSRRPGARLMLYSCAHYRSYGYYGNNGYHDAQRLGSMIDQHVSVISSVSTIRCVPAYSDVHDPLNILDDAGRKTTGPYYTDSPALSRTPGGSTSAPAVPPSASAPCMYGATAQFHSQDALLAHRAPSEDMVPSLPPINTVFMGSTGGGP</sequence>
<evidence type="ECO:0000313" key="3">
    <source>
        <dbReference type="Proteomes" id="UP001221898"/>
    </source>
</evidence>
<organism evidence="2 3">
    <name type="scientific">Aldrovandia affinis</name>
    <dbReference type="NCBI Taxonomy" id="143900"/>
    <lineage>
        <taxon>Eukaryota</taxon>
        <taxon>Metazoa</taxon>
        <taxon>Chordata</taxon>
        <taxon>Craniata</taxon>
        <taxon>Vertebrata</taxon>
        <taxon>Euteleostomi</taxon>
        <taxon>Actinopterygii</taxon>
        <taxon>Neopterygii</taxon>
        <taxon>Teleostei</taxon>
        <taxon>Notacanthiformes</taxon>
        <taxon>Halosauridae</taxon>
        <taxon>Aldrovandia</taxon>
    </lineage>
</organism>
<dbReference type="Proteomes" id="UP001221898">
    <property type="component" value="Unassembled WGS sequence"/>
</dbReference>
<feature type="region of interest" description="Disordered" evidence="1">
    <location>
        <begin position="75"/>
        <end position="102"/>
    </location>
</feature>
<accession>A0AAD7WGG9</accession>
<name>A0AAD7WGG9_9TELE</name>
<reference evidence="2" key="1">
    <citation type="journal article" date="2023" name="Science">
        <title>Genome structures resolve the early diversification of teleost fishes.</title>
        <authorList>
            <person name="Parey E."/>
            <person name="Louis A."/>
            <person name="Montfort J."/>
            <person name="Bouchez O."/>
            <person name="Roques C."/>
            <person name="Iampietro C."/>
            <person name="Lluch J."/>
            <person name="Castinel A."/>
            <person name="Donnadieu C."/>
            <person name="Desvignes T."/>
            <person name="Floi Bucao C."/>
            <person name="Jouanno E."/>
            <person name="Wen M."/>
            <person name="Mejri S."/>
            <person name="Dirks R."/>
            <person name="Jansen H."/>
            <person name="Henkel C."/>
            <person name="Chen W.J."/>
            <person name="Zahm M."/>
            <person name="Cabau C."/>
            <person name="Klopp C."/>
            <person name="Thompson A.W."/>
            <person name="Robinson-Rechavi M."/>
            <person name="Braasch I."/>
            <person name="Lecointre G."/>
            <person name="Bobe J."/>
            <person name="Postlethwait J.H."/>
            <person name="Berthelot C."/>
            <person name="Roest Crollius H."/>
            <person name="Guiguen Y."/>
        </authorList>
    </citation>
    <scope>NUCLEOTIDE SEQUENCE</scope>
    <source>
        <strain evidence="2">NC1722</strain>
    </source>
</reference>
<proteinExistence type="predicted"/>